<evidence type="ECO:0000256" key="5">
    <source>
        <dbReference type="ARBA" id="ARBA00022705"/>
    </source>
</evidence>
<evidence type="ECO:0000256" key="8">
    <source>
        <dbReference type="ARBA" id="ARBA00049244"/>
    </source>
</evidence>
<dbReference type="EC" id="2.7.7.7" evidence="1 9"/>
<evidence type="ECO:0000259" key="10">
    <source>
        <dbReference type="Pfam" id="PF06144"/>
    </source>
</evidence>
<dbReference type="SUPFAM" id="SSF52540">
    <property type="entry name" value="P-loop containing nucleoside triphosphate hydrolases"/>
    <property type="match status" value="1"/>
</dbReference>
<dbReference type="Pfam" id="PF06144">
    <property type="entry name" value="DNA_pol3_delta"/>
    <property type="match status" value="1"/>
</dbReference>
<comment type="catalytic activity">
    <reaction evidence="8">
        <text>DNA(n) + a 2'-deoxyribonucleoside 5'-triphosphate = DNA(n+1) + diphosphate</text>
        <dbReference type="Rhea" id="RHEA:22508"/>
        <dbReference type="Rhea" id="RHEA-COMP:17339"/>
        <dbReference type="Rhea" id="RHEA-COMP:17340"/>
        <dbReference type="ChEBI" id="CHEBI:33019"/>
        <dbReference type="ChEBI" id="CHEBI:61560"/>
        <dbReference type="ChEBI" id="CHEBI:173112"/>
        <dbReference type="EC" id="2.7.7.7"/>
    </reaction>
</comment>
<dbReference type="Gene3D" id="1.10.8.60">
    <property type="match status" value="1"/>
</dbReference>
<dbReference type="InterPro" id="IPR005790">
    <property type="entry name" value="DNA_polIII_delta"/>
</dbReference>
<dbReference type="AlphaFoldDB" id="A0A0C5V787"/>
<accession>A0A0C5V787</accession>
<evidence type="ECO:0000256" key="2">
    <source>
        <dbReference type="ARBA" id="ARBA00017703"/>
    </source>
</evidence>
<dbReference type="NCBIfam" id="TIGR01128">
    <property type="entry name" value="holA"/>
    <property type="match status" value="1"/>
</dbReference>
<dbReference type="Pfam" id="PF14840">
    <property type="entry name" value="DNA_pol3_delt_C"/>
    <property type="match status" value="1"/>
</dbReference>
<dbReference type="GO" id="GO:0009360">
    <property type="term" value="C:DNA polymerase III complex"/>
    <property type="evidence" value="ECO:0007669"/>
    <property type="project" value="UniProtKB-UniRule"/>
</dbReference>
<gene>
    <name evidence="12" type="ORF">YC6258_03219</name>
</gene>
<dbReference type="GO" id="GO:0006261">
    <property type="term" value="P:DNA-templated DNA replication"/>
    <property type="evidence" value="ECO:0007669"/>
    <property type="project" value="TreeGrafter"/>
</dbReference>
<organism evidence="12 13">
    <name type="scientific">Gynuella sunshinyii YC6258</name>
    <dbReference type="NCBI Taxonomy" id="1445510"/>
    <lineage>
        <taxon>Bacteria</taxon>
        <taxon>Pseudomonadati</taxon>
        <taxon>Pseudomonadota</taxon>
        <taxon>Gammaproteobacteria</taxon>
        <taxon>Oceanospirillales</taxon>
        <taxon>Saccharospirillaceae</taxon>
        <taxon>Gynuella</taxon>
    </lineage>
</organism>
<dbReference type="InterPro" id="IPR008921">
    <property type="entry name" value="DNA_pol3_clamp-load_cplx_C"/>
</dbReference>
<dbReference type="Gene3D" id="1.20.272.10">
    <property type="match status" value="1"/>
</dbReference>
<proteinExistence type="inferred from homology"/>
<dbReference type="Gene3D" id="3.40.50.300">
    <property type="entry name" value="P-loop containing nucleotide triphosphate hydrolases"/>
    <property type="match status" value="1"/>
</dbReference>
<feature type="domain" description="DNA polymerase III delta N-terminal" evidence="10">
    <location>
        <begin position="20"/>
        <end position="131"/>
    </location>
</feature>
<dbReference type="HOGENOM" id="CLU_044694_0_0_6"/>
<dbReference type="InterPro" id="IPR032780">
    <property type="entry name" value="DNA_pol3_delt_C"/>
</dbReference>
<dbReference type="GO" id="GO:0003887">
    <property type="term" value="F:DNA-directed DNA polymerase activity"/>
    <property type="evidence" value="ECO:0007669"/>
    <property type="project" value="UniProtKB-UniRule"/>
</dbReference>
<evidence type="ECO:0000256" key="3">
    <source>
        <dbReference type="ARBA" id="ARBA00022679"/>
    </source>
</evidence>
<keyword evidence="5" id="KW-0235">DNA replication</keyword>
<dbReference type="STRING" id="1445510.YC6258_03219"/>
<dbReference type="SUPFAM" id="SSF48019">
    <property type="entry name" value="post-AAA+ oligomerization domain-like"/>
    <property type="match status" value="1"/>
</dbReference>
<keyword evidence="13" id="KW-1185">Reference proteome</keyword>
<dbReference type="PATRIC" id="fig|1445510.3.peg.3182"/>
<dbReference type="Proteomes" id="UP000032266">
    <property type="component" value="Chromosome"/>
</dbReference>
<evidence type="ECO:0000259" key="11">
    <source>
        <dbReference type="Pfam" id="PF14840"/>
    </source>
</evidence>
<keyword evidence="4 12" id="KW-0548">Nucleotidyltransferase</keyword>
<dbReference type="RefSeq" id="WP_044617589.1">
    <property type="nucleotide sequence ID" value="NZ_CP007142.1"/>
</dbReference>
<comment type="similarity">
    <text evidence="7">Belongs to the DNA polymerase HolA subunit family.</text>
</comment>
<sequence>MKINLNQLTQHLAGHLLPFYLISGDEPLLVQKASDQIREKAKASGYDERERFQVEAGFDWNELFQSANEMSLFSSRKTIEVRIPGKLTDHARKTLLELAERPNEDNLFIVVTGKLESSTTKSKWFLQLEKQIGFIQIWPLENKDFAPWIRQQFAMHNHTIEPEALDILADRVDGNLLAAHQEIEKLLLLTENPLINTELVIQAVGDSSRYDVFDLTNACLFGELPRAVKILNGLKAEGTEAPIILWALSRELRTLSMVLTRLSAGQPKRQVFQQNGVWKNREAAYEAAMSRCSISLINKLLTQAGRVDSTIKGLEKSDTWMELHALILGMCRTDANTRLIPALIS</sequence>
<dbReference type="OrthoDB" id="9770982at2"/>
<evidence type="ECO:0000256" key="1">
    <source>
        <dbReference type="ARBA" id="ARBA00012417"/>
    </source>
</evidence>
<feature type="domain" description="DNA polymerase III subunit delta C-terminal" evidence="11">
    <location>
        <begin position="213"/>
        <end position="332"/>
    </location>
</feature>
<protein>
    <recommendedName>
        <fullName evidence="2 9">DNA polymerase III subunit delta</fullName>
        <ecNumber evidence="1 9">2.7.7.7</ecNumber>
    </recommendedName>
</protein>
<dbReference type="EMBL" id="CP007142">
    <property type="protein sequence ID" value="AJQ95255.1"/>
    <property type="molecule type" value="Genomic_DNA"/>
</dbReference>
<dbReference type="PANTHER" id="PTHR34388">
    <property type="entry name" value="DNA POLYMERASE III SUBUNIT DELTA"/>
    <property type="match status" value="1"/>
</dbReference>
<evidence type="ECO:0000313" key="13">
    <source>
        <dbReference type="Proteomes" id="UP000032266"/>
    </source>
</evidence>
<keyword evidence="6" id="KW-0239">DNA-directed DNA polymerase</keyword>
<name>A0A0C5V787_9GAMM</name>
<evidence type="ECO:0000256" key="7">
    <source>
        <dbReference type="ARBA" id="ARBA00034754"/>
    </source>
</evidence>
<evidence type="ECO:0000256" key="4">
    <source>
        <dbReference type="ARBA" id="ARBA00022695"/>
    </source>
</evidence>
<evidence type="ECO:0000256" key="9">
    <source>
        <dbReference type="NCBIfam" id="TIGR01128"/>
    </source>
</evidence>
<keyword evidence="3 12" id="KW-0808">Transferase</keyword>
<evidence type="ECO:0000313" key="12">
    <source>
        <dbReference type="EMBL" id="AJQ95255.1"/>
    </source>
</evidence>
<evidence type="ECO:0000256" key="6">
    <source>
        <dbReference type="ARBA" id="ARBA00022932"/>
    </source>
</evidence>
<dbReference type="KEGG" id="gsn:YC6258_03219"/>
<dbReference type="GO" id="GO:0003677">
    <property type="term" value="F:DNA binding"/>
    <property type="evidence" value="ECO:0007669"/>
    <property type="project" value="InterPro"/>
</dbReference>
<dbReference type="PANTHER" id="PTHR34388:SF1">
    <property type="entry name" value="DNA POLYMERASE III SUBUNIT DELTA"/>
    <property type="match status" value="1"/>
</dbReference>
<dbReference type="InterPro" id="IPR010372">
    <property type="entry name" value="DNA_pol3_delta_N"/>
</dbReference>
<reference evidence="12 13" key="1">
    <citation type="submission" date="2014-01" db="EMBL/GenBank/DDBJ databases">
        <title>Full genme sequencing of cellulolytic bacterium Gynuella sunshinyii YC6258T gen. nov., sp. nov.</title>
        <authorList>
            <person name="Khan H."/>
            <person name="Chung E.J."/>
            <person name="Chung Y.R."/>
        </authorList>
    </citation>
    <scope>NUCLEOTIDE SEQUENCE [LARGE SCALE GENOMIC DNA]</scope>
    <source>
        <strain evidence="12 13">YC6258</strain>
    </source>
</reference>
<dbReference type="CDD" id="cd18138">
    <property type="entry name" value="HLD_clamp_pol_III_delta"/>
    <property type="match status" value="1"/>
</dbReference>
<dbReference type="InterPro" id="IPR027417">
    <property type="entry name" value="P-loop_NTPase"/>
</dbReference>